<feature type="region of interest" description="Disordered" evidence="6">
    <location>
        <begin position="378"/>
        <end position="414"/>
    </location>
</feature>
<feature type="domain" description="Phosphatidic acid phosphatase type 2/haloperoxidase" evidence="8">
    <location>
        <begin position="168"/>
        <end position="320"/>
    </location>
</feature>
<comment type="similarity">
    <text evidence="2">Belongs to the PA-phosphatase related phosphoesterase family.</text>
</comment>
<protein>
    <submittedName>
        <fullName evidence="10">Phosphatidate phosphatase</fullName>
    </submittedName>
</protein>
<dbReference type="Proteomes" id="UP001652621">
    <property type="component" value="Unplaced"/>
</dbReference>
<evidence type="ECO:0000256" key="7">
    <source>
        <dbReference type="SAM" id="Phobius"/>
    </source>
</evidence>
<dbReference type="InterPro" id="IPR036938">
    <property type="entry name" value="PAP2/HPO_sf"/>
</dbReference>
<evidence type="ECO:0000256" key="4">
    <source>
        <dbReference type="ARBA" id="ARBA00022989"/>
    </source>
</evidence>
<dbReference type="Gene3D" id="1.20.144.10">
    <property type="entry name" value="Phosphatidic acid phosphatase type 2/haloperoxidase"/>
    <property type="match status" value="1"/>
</dbReference>
<keyword evidence="9" id="KW-1185">Reference proteome</keyword>
<evidence type="ECO:0000256" key="3">
    <source>
        <dbReference type="ARBA" id="ARBA00022692"/>
    </source>
</evidence>
<evidence type="ECO:0000259" key="8">
    <source>
        <dbReference type="SMART" id="SM00014"/>
    </source>
</evidence>
<feature type="transmembrane region" description="Helical" evidence="7">
    <location>
        <begin position="302"/>
        <end position="323"/>
    </location>
</feature>
<evidence type="ECO:0000256" key="6">
    <source>
        <dbReference type="SAM" id="MobiDB-lite"/>
    </source>
</evidence>
<dbReference type="CDD" id="cd03384">
    <property type="entry name" value="PAP2_wunen"/>
    <property type="match status" value="1"/>
</dbReference>
<dbReference type="Pfam" id="PF01569">
    <property type="entry name" value="PAP2"/>
    <property type="match status" value="1"/>
</dbReference>
<proteinExistence type="inferred from homology"/>
<keyword evidence="4 7" id="KW-1133">Transmembrane helix</keyword>
<keyword evidence="3 7" id="KW-0812">Transmembrane</keyword>
<dbReference type="InterPro" id="IPR043216">
    <property type="entry name" value="PAP-like"/>
</dbReference>
<dbReference type="GeneID" id="109613654"/>
<feature type="region of interest" description="Disordered" evidence="6">
    <location>
        <begin position="338"/>
        <end position="357"/>
    </location>
</feature>
<name>A0ABM3UPC7_MUSDO</name>
<sequence>MTVKCPAEATTKHTQENSAKNHKQLAATKNNNNNTNKNSNIYKVFESIVCVWPDQRATTRVCVCNQSPIQSIPIVTRVNVFHFGPQHRSTTKAIYPSNLAITMLTYQRGFFCGDLSIRYPYHECTITVPMLLVCMLLLPMLFLGVVEIMRLCHNFRLRQYLRNTSLSLGCFSFGFIATYLSTELAKNVVRRLRPHFYMACRPQLNDGSTCDDPKNRNLFVEQYYCSNRNLSARQLRELYVSFPSAHSSLSFYAMLFLAFYLHAIWRGGRGVNRVLRHLLQFLFLSLAWFISLSRVADYWHHWSDVMAGAVMGIIYATLTAIYVGRFLSYYTSSSASSAISPHHHHQQQQQQHHINKQSCLHQTSNKLKASLKHHQHVGSSTVSFQPSQQQQQQHSLSHEPTPPPQQQQLKQQLYSDQISAASTLPGLSTTSTAAALDAVASLATTVTEEELVTLTSAREHLIASNESIWKSGTS</sequence>
<accession>A0ABM3UPC7</accession>
<evidence type="ECO:0000256" key="2">
    <source>
        <dbReference type="ARBA" id="ARBA00008816"/>
    </source>
</evidence>
<comment type="subcellular location">
    <subcellularLocation>
        <location evidence="1">Membrane</location>
        <topology evidence="1">Multi-pass membrane protein</topology>
    </subcellularLocation>
</comment>
<dbReference type="RefSeq" id="XP_058975381.1">
    <property type="nucleotide sequence ID" value="XM_059119398.1"/>
</dbReference>
<feature type="transmembrane region" description="Helical" evidence="7">
    <location>
        <begin position="245"/>
        <end position="265"/>
    </location>
</feature>
<evidence type="ECO:0000313" key="10">
    <source>
        <dbReference type="RefSeq" id="XP_058975381.1"/>
    </source>
</evidence>
<evidence type="ECO:0000256" key="5">
    <source>
        <dbReference type="ARBA" id="ARBA00023136"/>
    </source>
</evidence>
<organism evidence="9 10">
    <name type="scientific">Musca domestica</name>
    <name type="common">House fly</name>
    <dbReference type="NCBI Taxonomy" id="7370"/>
    <lineage>
        <taxon>Eukaryota</taxon>
        <taxon>Metazoa</taxon>
        <taxon>Ecdysozoa</taxon>
        <taxon>Arthropoda</taxon>
        <taxon>Hexapoda</taxon>
        <taxon>Insecta</taxon>
        <taxon>Pterygota</taxon>
        <taxon>Neoptera</taxon>
        <taxon>Endopterygota</taxon>
        <taxon>Diptera</taxon>
        <taxon>Brachycera</taxon>
        <taxon>Muscomorpha</taxon>
        <taxon>Muscoidea</taxon>
        <taxon>Muscidae</taxon>
        <taxon>Musca</taxon>
    </lineage>
</organism>
<dbReference type="PANTHER" id="PTHR10165">
    <property type="entry name" value="LIPID PHOSPHATE PHOSPHATASE"/>
    <property type="match status" value="1"/>
</dbReference>
<reference evidence="10" key="1">
    <citation type="submission" date="2025-08" db="UniProtKB">
        <authorList>
            <consortium name="RefSeq"/>
        </authorList>
    </citation>
    <scope>IDENTIFICATION</scope>
    <source>
        <strain evidence="10">Aabys</strain>
        <tissue evidence="10">Whole body</tissue>
    </source>
</reference>
<dbReference type="SMART" id="SM00014">
    <property type="entry name" value="acidPPc"/>
    <property type="match status" value="1"/>
</dbReference>
<feature type="compositionally biased region" description="Low complexity" evidence="6">
    <location>
        <begin position="379"/>
        <end position="395"/>
    </location>
</feature>
<feature type="transmembrane region" description="Helical" evidence="7">
    <location>
        <begin position="126"/>
        <end position="148"/>
    </location>
</feature>
<gene>
    <name evidence="10" type="primary">LOC109613654</name>
</gene>
<dbReference type="PANTHER" id="PTHR10165:SF197">
    <property type="entry name" value="FI04477P-RELATED"/>
    <property type="match status" value="1"/>
</dbReference>
<keyword evidence="5 7" id="KW-0472">Membrane</keyword>
<feature type="region of interest" description="Disordered" evidence="6">
    <location>
        <begin position="1"/>
        <end position="22"/>
    </location>
</feature>
<dbReference type="InterPro" id="IPR000326">
    <property type="entry name" value="PAP2/HPO"/>
</dbReference>
<dbReference type="SUPFAM" id="SSF48317">
    <property type="entry name" value="Acid phosphatase/Vanadium-dependent haloperoxidase"/>
    <property type="match status" value="1"/>
</dbReference>
<evidence type="ECO:0000313" key="9">
    <source>
        <dbReference type="Proteomes" id="UP001652621"/>
    </source>
</evidence>
<feature type="transmembrane region" description="Helical" evidence="7">
    <location>
        <begin position="277"/>
        <end position="296"/>
    </location>
</feature>
<feature type="transmembrane region" description="Helical" evidence="7">
    <location>
        <begin position="160"/>
        <end position="180"/>
    </location>
</feature>
<evidence type="ECO:0000256" key="1">
    <source>
        <dbReference type="ARBA" id="ARBA00004141"/>
    </source>
</evidence>